<dbReference type="Pfam" id="PF23445">
    <property type="entry name" value="WHD_SNRNP200"/>
    <property type="match status" value="2"/>
</dbReference>
<dbReference type="STRING" id="35128.B8C728"/>
<dbReference type="InterPro" id="IPR036388">
    <property type="entry name" value="WH-like_DNA-bd_sf"/>
</dbReference>
<sequence length="1581" mass="177786">LPRGTEREVKSFYEKVTIPAPIREKSMLRSRINLDEVLGSDSDERMAFEGTKSLNPMQSTVFDAAYNSRENLLICAPTGAGKTNVAMLTVVSHLRDVGLIGTAYHDGEYHYDNGPVTTGKKIVYIAPMKALAQEVQEKFSSKLKCLGIIVKELTGDMQLSRAEAEAAHILVTTPEKWDVVTRKGGDGSLGSTCGLLIIDEVHLLADERGAVIESVVARLHRLVESSQRQVRLVGLSATLPNYEDVATFLRADKKKGLFFFGPEHRPVPLQQTFIGVTAHTKDRFQREKKMDDVCYEIVTDALRQGHQVMVFVHSRKGTGTTAKALAERAAMEGELERLFIGEEGENDAHIKYQERAEKSRNRELSEHFRNGMGIHHAGMLRNDRKLSEQMFNDGAIKVLCCTATLAWGINLPAHTVIIKGTDVYMPEKGTNVDLSILDVQQIFGRAGRPQFDTSGDATLITSHDAMARYLDKLVRATPIESNFIKQLADHMNAEVVAGTVTNIQEAIEWIRYTYLHVRMCKNPLAYGISPVQIESDPTLRGRSRELAVDAARVLDERKMVRYNPDSGNLAVTNLGRVASHFYIRNESVATFNELLEKKASPSDADLCHVMCCADEFENIRVRAEELGEVDKLKKEACPIKVRNIFGKANVLLQAYISRARINSFTLISDTNYIASNAGRVSRALFEMCLKNGRASAALKFLRLAKSIDARFWWFQSPLRRFDNEMKKNVFVALENERVASDEGYNTFERTLSLLDMEASEVGQLCQCFRDGDMIQKFVRMLPNVEVDVSVHPITKGTLRFHIRVEPTFTWNGRYHGGAEGFWLWVEDSDNSRTYHNEYILFNRRNHPESTTLELIIPVFEPLPQQYYIRIVSDNWVGCESLIPVSFKHVLLEGLSSPTFFTNLFDLTPLPVRSLDEPRYEQLYANRFDVFNPIQTQLFHILYHSDVPVLLGAPTGSGKTTVAELALLRMKTQTPNGKCVYIAPLKSLARERLKEWSKRLGAPPLNWKVLELSGDTSHDSRALNNSDVLICTPEKWDLISRGWRGVSGDFVSNASNGKKFVKEVGLLIIDEIHLLGEERGAVLEAIISRTRFISQYVKAEKQTQQSKGTNSPEMTRIMGLSTALANPYDLADWIGIDTEGHGVHAKKGLYNFRPSVRPVPMVVHIQGYPGKHYCPRMATMNKPCYAAIKDLSPNKPSMIFVASRRQTRLTALDLISYAAGEENPKAFLNCDDTLIEAIAETLNDKVLAHTITFGIGLHHAGLTSRDRETVEKCYLDGHIQVLIATATLAWGVNLPAHLVIVKGTEFFDGKLSRYVDYPVTDVLQMMGRAGRPQFDKEGVAVIMCEESKKNFLKKFLYEPFPVESCLEERLCETINAEVSIGTITSLSDAIGYLKWTFFARRVKLNPSYYGALSSSENDVDEFFLEIITDTVKKLHEHGCIHLDGTEGTDSLVSPTPLGTACSNFYLNHRTPMQMLNGAPKILFSLSATHEYDELPVRHNEEDLNLELSKSLPWGHDLSKVSWWKEKKKHPSGQNLFDMMSDPHTKCFLLLQAYCFKGKLPISDYINDMRSVVEQIPRLLAAM</sequence>
<dbReference type="SUPFAM" id="SSF46785">
    <property type="entry name" value="Winged helix' DNA-binding domain"/>
    <property type="match status" value="2"/>
</dbReference>
<dbReference type="Proteomes" id="UP000001449">
    <property type="component" value="Chromosome 8"/>
</dbReference>
<dbReference type="InterPro" id="IPR011545">
    <property type="entry name" value="DEAD/DEAH_box_helicase_dom"/>
</dbReference>
<dbReference type="FunFam" id="3.40.50.300:FF:003287">
    <property type="entry name" value="U5 small nuclear ribonucleoprotein 200 kDa helicase"/>
    <property type="match status" value="1"/>
</dbReference>
<gene>
    <name evidence="14" type="ORF">THAPSDRAFT_12259</name>
</gene>
<dbReference type="SMART" id="SM00490">
    <property type="entry name" value="HELICc"/>
    <property type="match status" value="2"/>
</dbReference>
<dbReference type="SUPFAM" id="SSF158702">
    <property type="entry name" value="Sec63 N-terminal domain-like"/>
    <property type="match status" value="2"/>
</dbReference>
<keyword evidence="15" id="KW-1185">Reference proteome</keyword>
<dbReference type="SUPFAM" id="SSF52540">
    <property type="entry name" value="P-loop containing nucleoside triphosphate hydrolases"/>
    <property type="match status" value="3"/>
</dbReference>
<dbReference type="EC" id="3.6.4.13" evidence="2"/>
<dbReference type="EMBL" id="CM000644">
    <property type="protein sequence ID" value="EED90909.1"/>
    <property type="molecule type" value="Genomic_DNA"/>
</dbReference>
<dbReference type="FunFam" id="2.60.40.150:FF:000004">
    <property type="entry name" value="RNA helicase, activating signal cointegrator 1"/>
    <property type="match status" value="1"/>
</dbReference>
<evidence type="ECO:0000256" key="1">
    <source>
        <dbReference type="ARBA" id="ARBA00010140"/>
    </source>
</evidence>
<keyword evidence="9" id="KW-0508">mRNA splicing</keyword>
<evidence type="ECO:0000256" key="6">
    <source>
        <dbReference type="ARBA" id="ARBA00022801"/>
    </source>
</evidence>
<evidence type="ECO:0000256" key="5">
    <source>
        <dbReference type="ARBA" id="ARBA00022741"/>
    </source>
</evidence>
<dbReference type="Pfam" id="PF02889">
    <property type="entry name" value="Sec63"/>
    <property type="match status" value="2"/>
</dbReference>
<dbReference type="InterPro" id="IPR004179">
    <property type="entry name" value="Sec63-dom"/>
</dbReference>
<feature type="domain" description="Helicase ATP-binding" evidence="12">
    <location>
        <begin position="63"/>
        <end position="257"/>
    </location>
</feature>
<feature type="domain" description="Helicase C-terminal" evidence="13">
    <location>
        <begin position="1182"/>
        <end position="1381"/>
    </location>
</feature>
<name>B8C728_THAPS</name>
<dbReference type="FunFam" id="1.10.3380.10:FF:000001">
    <property type="entry name" value="U5 small nuclear ribonucleoprotein helicase"/>
    <property type="match status" value="1"/>
</dbReference>
<dbReference type="Pfam" id="PF00270">
    <property type="entry name" value="DEAD"/>
    <property type="match status" value="2"/>
</dbReference>
<feature type="domain" description="Helicase C-terminal" evidence="13">
    <location>
        <begin position="289"/>
        <end position="507"/>
    </location>
</feature>
<dbReference type="GO" id="GO:0003724">
    <property type="term" value="F:RNA helicase activity"/>
    <property type="evidence" value="ECO:0007669"/>
    <property type="project" value="UniProtKB-EC"/>
</dbReference>
<dbReference type="GO" id="GO:0005524">
    <property type="term" value="F:ATP binding"/>
    <property type="evidence" value="ECO:0007669"/>
    <property type="project" value="UniProtKB-KW"/>
</dbReference>
<feature type="non-terminal residue" evidence="14">
    <location>
        <position position="1"/>
    </location>
</feature>
<dbReference type="CDD" id="cd18795">
    <property type="entry name" value="SF2_C_Ski2"/>
    <property type="match status" value="2"/>
</dbReference>
<dbReference type="InterPro" id="IPR027417">
    <property type="entry name" value="P-loop_NTPase"/>
</dbReference>
<dbReference type="PaxDb" id="35128-Thaps12259"/>
<keyword evidence="8" id="KW-0067">ATP-binding</keyword>
<evidence type="ECO:0000313" key="14">
    <source>
        <dbReference type="EMBL" id="EED90909.1"/>
    </source>
</evidence>
<dbReference type="FunFam" id="1.10.10.10:FF:000012">
    <property type="entry name" value="U5 small nuclear ribonucleoprotein helicase"/>
    <property type="match status" value="1"/>
</dbReference>
<dbReference type="GO" id="GO:0006397">
    <property type="term" value="P:mRNA processing"/>
    <property type="evidence" value="ECO:0007669"/>
    <property type="project" value="UniProtKB-KW"/>
</dbReference>
<comment type="similarity">
    <text evidence="1">Belongs to the helicase family. SKI2 subfamily.</text>
</comment>
<dbReference type="PANTHER" id="PTHR47961">
    <property type="entry name" value="DNA POLYMERASE THETA, PUTATIVE (AFU_ORTHOLOGUE AFUA_1G05260)-RELATED"/>
    <property type="match status" value="1"/>
</dbReference>
<keyword evidence="4" id="KW-0747">Spliceosome</keyword>
<keyword evidence="3" id="KW-0507">mRNA processing</keyword>
<dbReference type="RefSeq" id="XP_002292058.1">
    <property type="nucleotide sequence ID" value="XM_002292022.1"/>
</dbReference>
<dbReference type="GO" id="GO:0008380">
    <property type="term" value="P:RNA splicing"/>
    <property type="evidence" value="ECO:0007669"/>
    <property type="project" value="UniProtKB-KW"/>
</dbReference>
<evidence type="ECO:0000259" key="12">
    <source>
        <dbReference type="PROSITE" id="PS51192"/>
    </source>
</evidence>
<dbReference type="Gene3D" id="2.60.40.150">
    <property type="entry name" value="C2 domain"/>
    <property type="match status" value="1"/>
</dbReference>
<dbReference type="eggNOG" id="KOG0952">
    <property type="taxonomic scope" value="Eukaryota"/>
</dbReference>
<keyword evidence="6" id="KW-0378">Hydrolase</keyword>
<dbReference type="Gene3D" id="1.10.10.10">
    <property type="entry name" value="Winged helix-like DNA-binding domain superfamily/Winged helix DNA-binding domain"/>
    <property type="match status" value="2"/>
</dbReference>
<reference evidence="14 15" key="2">
    <citation type="journal article" date="2008" name="Nature">
        <title>The Phaeodactylum genome reveals the evolutionary history of diatom genomes.</title>
        <authorList>
            <person name="Bowler C."/>
            <person name="Allen A.E."/>
            <person name="Badger J.H."/>
            <person name="Grimwood J."/>
            <person name="Jabbari K."/>
            <person name="Kuo A."/>
            <person name="Maheswari U."/>
            <person name="Martens C."/>
            <person name="Maumus F."/>
            <person name="Otillar R.P."/>
            <person name="Rayko E."/>
            <person name="Salamov A."/>
            <person name="Vandepoele K."/>
            <person name="Beszteri B."/>
            <person name="Gruber A."/>
            <person name="Heijde M."/>
            <person name="Katinka M."/>
            <person name="Mock T."/>
            <person name="Valentin K."/>
            <person name="Verret F."/>
            <person name="Berges J.A."/>
            <person name="Brownlee C."/>
            <person name="Cadoret J.P."/>
            <person name="Chiovitti A."/>
            <person name="Choi C.J."/>
            <person name="Coesel S."/>
            <person name="De Martino A."/>
            <person name="Detter J.C."/>
            <person name="Durkin C."/>
            <person name="Falciatore A."/>
            <person name="Fournet J."/>
            <person name="Haruta M."/>
            <person name="Huysman M.J."/>
            <person name="Jenkins B.D."/>
            <person name="Jiroutova K."/>
            <person name="Jorgensen R.E."/>
            <person name="Joubert Y."/>
            <person name="Kaplan A."/>
            <person name="Kroger N."/>
            <person name="Kroth P.G."/>
            <person name="La Roche J."/>
            <person name="Lindquist E."/>
            <person name="Lommer M."/>
            <person name="Martin-Jezequel V."/>
            <person name="Lopez P.J."/>
            <person name="Lucas S."/>
            <person name="Mangogna M."/>
            <person name="McGinnis K."/>
            <person name="Medlin L.K."/>
            <person name="Montsant A."/>
            <person name="Oudot-Le Secq M.P."/>
            <person name="Napoli C."/>
            <person name="Obornik M."/>
            <person name="Parker M.S."/>
            <person name="Petit J.L."/>
            <person name="Porcel B.M."/>
            <person name="Poulsen N."/>
            <person name="Robison M."/>
            <person name="Rychlewski L."/>
            <person name="Rynearson T.A."/>
            <person name="Schmutz J."/>
            <person name="Shapiro H."/>
            <person name="Siaut M."/>
            <person name="Stanley M."/>
            <person name="Sussman M.R."/>
            <person name="Taylor A.R."/>
            <person name="Vardi A."/>
            <person name="von Dassow P."/>
            <person name="Vyverman W."/>
            <person name="Willis A."/>
            <person name="Wyrwicz L.S."/>
            <person name="Rokhsar D.S."/>
            <person name="Weissenbach J."/>
            <person name="Armbrust E.V."/>
            <person name="Green B.R."/>
            <person name="Van de Peer Y."/>
            <person name="Grigoriev I.V."/>
        </authorList>
    </citation>
    <scope>NUCLEOTIDE SEQUENCE [LARGE SCALE GENOMIC DNA]</scope>
    <source>
        <strain evidence="14 15">CCMP1335</strain>
    </source>
</reference>
<dbReference type="FunFam" id="1.10.10.10:FF:000024">
    <property type="entry name" value="U5 small nuclear ribonucleoprotein helicase"/>
    <property type="match status" value="1"/>
</dbReference>
<evidence type="ECO:0000256" key="4">
    <source>
        <dbReference type="ARBA" id="ARBA00022728"/>
    </source>
</evidence>
<dbReference type="InterPro" id="IPR050474">
    <property type="entry name" value="Hel308_SKI2-like"/>
</dbReference>
<dbReference type="PROSITE" id="PS51194">
    <property type="entry name" value="HELICASE_CTER"/>
    <property type="match status" value="2"/>
</dbReference>
<dbReference type="Gene3D" id="3.40.50.300">
    <property type="entry name" value="P-loop containing nucleotide triphosphate hydrolases"/>
    <property type="match status" value="4"/>
</dbReference>
<reference evidence="14 15" key="1">
    <citation type="journal article" date="2004" name="Science">
        <title>The genome of the diatom Thalassiosira pseudonana: ecology, evolution, and metabolism.</title>
        <authorList>
            <person name="Armbrust E.V."/>
            <person name="Berges J.A."/>
            <person name="Bowler C."/>
            <person name="Green B.R."/>
            <person name="Martinez D."/>
            <person name="Putnam N.H."/>
            <person name="Zhou S."/>
            <person name="Allen A.E."/>
            <person name="Apt K.E."/>
            <person name="Bechner M."/>
            <person name="Brzezinski M.A."/>
            <person name="Chaal B.K."/>
            <person name="Chiovitti A."/>
            <person name="Davis A.K."/>
            <person name="Demarest M.S."/>
            <person name="Detter J.C."/>
            <person name="Glavina T."/>
            <person name="Goodstein D."/>
            <person name="Hadi M.Z."/>
            <person name="Hellsten U."/>
            <person name="Hildebrand M."/>
            <person name="Jenkins B.D."/>
            <person name="Jurka J."/>
            <person name="Kapitonov V.V."/>
            <person name="Kroger N."/>
            <person name="Lau W.W."/>
            <person name="Lane T.W."/>
            <person name="Larimer F.W."/>
            <person name="Lippmeier J.C."/>
            <person name="Lucas S."/>
            <person name="Medina M."/>
            <person name="Montsant A."/>
            <person name="Obornik M."/>
            <person name="Parker M.S."/>
            <person name="Palenik B."/>
            <person name="Pazour G.J."/>
            <person name="Richardson P.M."/>
            <person name="Rynearson T.A."/>
            <person name="Saito M.A."/>
            <person name="Schwartz D.C."/>
            <person name="Thamatrakoln K."/>
            <person name="Valentin K."/>
            <person name="Vardi A."/>
            <person name="Wilkerson F.P."/>
            <person name="Rokhsar D.S."/>
        </authorList>
    </citation>
    <scope>NUCLEOTIDE SEQUENCE [LARGE SCALE GENOMIC DNA]</scope>
    <source>
        <strain evidence="14 15">CCMP1335</strain>
    </source>
</reference>
<dbReference type="InterPro" id="IPR036390">
    <property type="entry name" value="WH_DNA-bd_sf"/>
</dbReference>
<feature type="domain" description="Helicase ATP-binding" evidence="12">
    <location>
        <begin position="939"/>
        <end position="1141"/>
    </location>
</feature>
<dbReference type="GO" id="GO:0003676">
    <property type="term" value="F:nucleic acid binding"/>
    <property type="evidence" value="ECO:0007669"/>
    <property type="project" value="InterPro"/>
</dbReference>
<dbReference type="InterPro" id="IPR014001">
    <property type="entry name" value="Helicase_ATP-bd"/>
</dbReference>
<dbReference type="GeneID" id="7449809"/>
<evidence type="ECO:0000256" key="7">
    <source>
        <dbReference type="ARBA" id="ARBA00022806"/>
    </source>
</evidence>
<dbReference type="PROSITE" id="PS51192">
    <property type="entry name" value="HELICASE_ATP_BIND_1"/>
    <property type="match status" value="2"/>
</dbReference>
<accession>B8C728</accession>
<keyword evidence="5" id="KW-0547">Nucleotide-binding</keyword>
<dbReference type="Gene3D" id="1.10.3380.10">
    <property type="entry name" value="Sec63 N-terminal domain-like domain"/>
    <property type="match status" value="2"/>
</dbReference>
<organism evidence="14 15">
    <name type="scientific">Thalassiosira pseudonana</name>
    <name type="common">Marine diatom</name>
    <name type="synonym">Cyclotella nana</name>
    <dbReference type="NCBI Taxonomy" id="35128"/>
    <lineage>
        <taxon>Eukaryota</taxon>
        <taxon>Sar</taxon>
        <taxon>Stramenopiles</taxon>
        <taxon>Ochrophyta</taxon>
        <taxon>Bacillariophyta</taxon>
        <taxon>Coscinodiscophyceae</taxon>
        <taxon>Thalassiosirophycidae</taxon>
        <taxon>Thalassiosirales</taxon>
        <taxon>Thalassiosiraceae</taxon>
        <taxon>Thalassiosira</taxon>
    </lineage>
</organism>
<proteinExistence type="inferred from homology"/>
<evidence type="ECO:0000256" key="11">
    <source>
        <dbReference type="ARBA" id="ARBA00047984"/>
    </source>
</evidence>
<dbReference type="SMART" id="SM00973">
    <property type="entry name" value="Sec63"/>
    <property type="match status" value="1"/>
</dbReference>
<evidence type="ECO:0000256" key="10">
    <source>
        <dbReference type="ARBA" id="ARBA00034541"/>
    </source>
</evidence>
<dbReference type="SMART" id="SM00487">
    <property type="entry name" value="DEXDc"/>
    <property type="match status" value="2"/>
</dbReference>
<dbReference type="InterPro" id="IPR003593">
    <property type="entry name" value="AAA+_ATPase"/>
</dbReference>
<evidence type="ECO:0000256" key="2">
    <source>
        <dbReference type="ARBA" id="ARBA00012552"/>
    </source>
</evidence>
<keyword evidence="7 14" id="KW-0347">Helicase</keyword>
<dbReference type="KEGG" id="tps:THAPSDRAFT_12259"/>
<protein>
    <recommendedName>
        <fullName evidence="10">U5 small nuclear ribonucleoprotein 200 kDa helicase</fullName>
        <ecNumber evidence="2">3.6.4.13</ecNumber>
    </recommendedName>
</protein>
<dbReference type="InParanoid" id="B8C728"/>
<dbReference type="HOGENOM" id="CLU_000335_2_2_1"/>
<dbReference type="FunFam" id="3.40.50.300:FF:000231">
    <property type="entry name" value="Activating signal cointegrator 1 complex subunit 3"/>
    <property type="match status" value="1"/>
</dbReference>
<feature type="non-terminal residue" evidence="14">
    <location>
        <position position="1581"/>
    </location>
</feature>
<comment type="catalytic activity">
    <reaction evidence="11">
        <text>ATP + H2O = ADP + phosphate + H(+)</text>
        <dbReference type="Rhea" id="RHEA:13065"/>
        <dbReference type="ChEBI" id="CHEBI:15377"/>
        <dbReference type="ChEBI" id="CHEBI:15378"/>
        <dbReference type="ChEBI" id="CHEBI:30616"/>
        <dbReference type="ChEBI" id="CHEBI:43474"/>
        <dbReference type="ChEBI" id="CHEBI:456216"/>
        <dbReference type="EC" id="3.6.4.13"/>
    </reaction>
</comment>
<dbReference type="FunFam" id="3.40.50.300:FF:000062">
    <property type="entry name" value="U5 small nuclear ribonucleoprotein helicase"/>
    <property type="match status" value="1"/>
</dbReference>
<evidence type="ECO:0000256" key="9">
    <source>
        <dbReference type="ARBA" id="ARBA00023187"/>
    </source>
</evidence>
<dbReference type="InterPro" id="IPR035892">
    <property type="entry name" value="C2_domain_sf"/>
</dbReference>
<dbReference type="GO" id="GO:0005681">
    <property type="term" value="C:spliceosomal complex"/>
    <property type="evidence" value="ECO:0007669"/>
    <property type="project" value="UniProtKB-KW"/>
</dbReference>
<evidence type="ECO:0000259" key="13">
    <source>
        <dbReference type="PROSITE" id="PS51194"/>
    </source>
</evidence>
<dbReference type="PANTHER" id="PTHR47961:SF13">
    <property type="entry name" value="ACTIVATING SIGNAL COINTEGRATOR 1 COMPLEX SUBUNIT 3"/>
    <property type="match status" value="1"/>
</dbReference>
<dbReference type="InterPro" id="IPR001650">
    <property type="entry name" value="Helicase_C-like"/>
</dbReference>
<dbReference type="InterPro" id="IPR057842">
    <property type="entry name" value="WH_MER3"/>
</dbReference>
<dbReference type="OMA" id="MCSATEF"/>
<dbReference type="SMART" id="SM00382">
    <property type="entry name" value="AAA"/>
    <property type="match status" value="2"/>
</dbReference>
<dbReference type="Pfam" id="PF00271">
    <property type="entry name" value="Helicase_C"/>
    <property type="match status" value="2"/>
</dbReference>
<dbReference type="GO" id="GO:0016787">
    <property type="term" value="F:hydrolase activity"/>
    <property type="evidence" value="ECO:0007669"/>
    <property type="project" value="UniProtKB-KW"/>
</dbReference>
<evidence type="ECO:0000313" key="15">
    <source>
        <dbReference type="Proteomes" id="UP000001449"/>
    </source>
</evidence>
<evidence type="ECO:0000256" key="8">
    <source>
        <dbReference type="ARBA" id="ARBA00022840"/>
    </source>
</evidence>
<evidence type="ECO:0000256" key="3">
    <source>
        <dbReference type="ARBA" id="ARBA00022664"/>
    </source>
</evidence>